<dbReference type="FunFam" id="3.30.565.10:FF:000057">
    <property type="entry name" value="Sensor histidine kinase"/>
    <property type="match status" value="1"/>
</dbReference>
<evidence type="ECO:0000256" key="5">
    <source>
        <dbReference type="ARBA" id="ARBA00022553"/>
    </source>
</evidence>
<keyword evidence="10" id="KW-0067">ATP-binding</keyword>
<dbReference type="GO" id="GO:0004721">
    <property type="term" value="F:phosphoprotein phosphatase activity"/>
    <property type="evidence" value="ECO:0007669"/>
    <property type="project" value="TreeGrafter"/>
</dbReference>
<keyword evidence="7 14" id="KW-0812">Transmembrane</keyword>
<dbReference type="Gene3D" id="3.30.565.10">
    <property type="entry name" value="Histidine kinase-like ATPase, C-terminal domain"/>
    <property type="match status" value="1"/>
</dbReference>
<name>A0A1M4W683_9BACL</name>
<gene>
    <name evidence="16" type="ORF">SAMN05444392_10351</name>
</gene>
<dbReference type="EMBL" id="FQVL01000003">
    <property type="protein sequence ID" value="SHE76603.1"/>
    <property type="molecule type" value="Genomic_DNA"/>
</dbReference>
<keyword evidence="11 14" id="KW-1133">Transmembrane helix</keyword>
<protein>
    <recommendedName>
        <fullName evidence="3">histidine kinase</fullName>
        <ecNumber evidence="3">2.7.13.3</ecNumber>
    </recommendedName>
</protein>
<dbReference type="InterPro" id="IPR050351">
    <property type="entry name" value="BphY/WalK/GraS-like"/>
</dbReference>
<evidence type="ECO:0000256" key="9">
    <source>
        <dbReference type="ARBA" id="ARBA00022777"/>
    </source>
</evidence>
<keyword evidence="12" id="KW-0902">Two-component regulatory system</keyword>
<keyword evidence="8" id="KW-0547">Nucleotide-binding</keyword>
<evidence type="ECO:0000256" key="8">
    <source>
        <dbReference type="ARBA" id="ARBA00022741"/>
    </source>
</evidence>
<dbReference type="GO" id="GO:0000155">
    <property type="term" value="F:phosphorelay sensor kinase activity"/>
    <property type="evidence" value="ECO:0007669"/>
    <property type="project" value="InterPro"/>
</dbReference>
<keyword evidence="17" id="KW-1185">Reference proteome</keyword>
<dbReference type="PROSITE" id="PS50109">
    <property type="entry name" value="HIS_KIN"/>
    <property type="match status" value="1"/>
</dbReference>
<evidence type="ECO:0000256" key="12">
    <source>
        <dbReference type="ARBA" id="ARBA00023012"/>
    </source>
</evidence>
<dbReference type="STRING" id="112248.SAMN05444392_10351"/>
<feature type="transmembrane region" description="Helical" evidence="14">
    <location>
        <begin position="9"/>
        <end position="28"/>
    </location>
</feature>
<dbReference type="PRINTS" id="PR00344">
    <property type="entry name" value="BCTRLSENSOR"/>
</dbReference>
<dbReference type="InterPro" id="IPR036890">
    <property type="entry name" value="HATPase_C_sf"/>
</dbReference>
<feature type="transmembrane region" description="Helical" evidence="14">
    <location>
        <begin position="34"/>
        <end position="56"/>
    </location>
</feature>
<dbReference type="InterPro" id="IPR003594">
    <property type="entry name" value="HATPase_dom"/>
</dbReference>
<dbReference type="GO" id="GO:0005886">
    <property type="term" value="C:plasma membrane"/>
    <property type="evidence" value="ECO:0007669"/>
    <property type="project" value="UniProtKB-SubCell"/>
</dbReference>
<feature type="domain" description="Histidine kinase" evidence="15">
    <location>
        <begin position="120"/>
        <end position="327"/>
    </location>
</feature>
<evidence type="ECO:0000256" key="11">
    <source>
        <dbReference type="ARBA" id="ARBA00022989"/>
    </source>
</evidence>
<dbReference type="CDD" id="cd00082">
    <property type="entry name" value="HisKA"/>
    <property type="match status" value="1"/>
</dbReference>
<keyword evidence="6" id="KW-0808">Transferase</keyword>
<organism evidence="16 17">
    <name type="scientific">Seinonella peptonophila</name>
    <dbReference type="NCBI Taxonomy" id="112248"/>
    <lineage>
        <taxon>Bacteria</taxon>
        <taxon>Bacillati</taxon>
        <taxon>Bacillota</taxon>
        <taxon>Bacilli</taxon>
        <taxon>Bacillales</taxon>
        <taxon>Thermoactinomycetaceae</taxon>
        <taxon>Seinonella</taxon>
    </lineage>
</organism>
<dbReference type="GO" id="GO:0005524">
    <property type="term" value="F:ATP binding"/>
    <property type="evidence" value="ECO:0007669"/>
    <property type="project" value="UniProtKB-KW"/>
</dbReference>
<evidence type="ECO:0000256" key="4">
    <source>
        <dbReference type="ARBA" id="ARBA00022475"/>
    </source>
</evidence>
<proteinExistence type="predicted"/>
<keyword evidence="4" id="KW-1003">Cell membrane</keyword>
<evidence type="ECO:0000256" key="10">
    <source>
        <dbReference type="ARBA" id="ARBA00022840"/>
    </source>
</evidence>
<comment type="subcellular location">
    <subcellularLocation>
        <location evidence="2">Cell membrane</location>
        <topology evidence="2">Multi-pass membrane protein</topology>
    </subcellularLocation>
</comment>
<dbReference type="InterPro" id="IPR004358">
    <property type="entry name" value="Sig_transdc_His_kin-like_C"/>
</dbReference>
<evidence type="ECO:0000313" key="17">
    <source>
        <dbReference type="Proteomes" id="UP000184476"/>
    </source>
</evidence>
<evidence type="ECO:0000256" key="14">
    <source>
        <dbReference type="SAM" id="Phobius"/>
    </source>
</evidence>
<evidence type="ECO:0000259" key="15">
    <source>
        <dbReference type="PROSITE" id="PS50109"/>
    </source>
</evidence>
<dbReference type="OrthoDB" id="9780487at2"/>
<keyword evidence="5" id="KW-0597">Phosphoprotein</keyword>
<evidence type="ECO:0000256" key="13">
    <source>
        <dbReference type="ARBA" id="ARBA00023136"/>
    </source>
</evidence>
<keyword evidence="9 16" id="KW-0418">Kinase</keyword>
<sequence>MKLFWRDHFSIILIFTIQTVMIPFIYWLDGYENFAVHGYGFLLSSISLIGLLLYRLMRLDQYYRRLDTPIKQLNEGVEQPDTTAVGEALQHLLASYYQVYQSELIQYRQKLKNHLFFITQWVHQMKTPLAVIHLITQDMVHDENESIQEELERLQKGLEMVLYATRLESFEHDFHVESIPLHQLVTKVVSENKRLFIRSHIYPEINIEPSWHVYSDEKWLTFILSQLITNAVRYSTGKGEKVHICVKAKRGKLYLEVKDQGVGIPKKDQRRVFQPFFTGKHGRTHRESTGMGLFLVKQICEKLGHQVEMESEEGIGSVFLIIFQSYTYVRGS</sequence>
<keyword evidence="13 14" id="KW-0472">Membrane</keyword>
<dbReference type="PANTHER" id="PTHR45453:SF2">
    <property type="entry name" value="HISTIDINE KINASE"/>
    <property type="match status" value="1"/>
</dbReference>
<evidence type="ECO:0000256" key="1">
    <source>
        <dbReference type="ARBA" id="ARBA00000085"/>
    </source>
</evidence>
<evidence type="ECO:0000256" key="7">
    <source>
        <dbReference type="ARBA" id="ARBA00022692"/>
    </source>
</evidence>
<accession>A0A1M4W683</accession>
<evidence type="ECO:0000256" key="6">
    <source>
        <dbReference type="ARBA" id="ARBA00022679"/>
    </source>
</evidence>
<reference evidence="16 17" key="1">
    <citation type="submission" date="2016-11" db="EMBL/GenBank/DDBJ databases">
        <authorList>
            <person name="Jaros S."/>
            <person name="Januszkiewicz K."/>
            <person name="Wedrychowicz H."/>
        </authorList>
    </citation>
    <scope>NUCLEOTIDE SEQUENCE [LARGE SCALE GENOMIC DNA]</scope>
    <source>
        <strain evidence="16 17">DSM 44666</strain>
    </source>
</reference>
<dbReference type="EC" id="2.7.13.3" evidence="3"/>
<dbReference type="PANTHER" id="PTHR45453">
    <property type="entry name" value="PHOSPHATE REGULON SENSOR PROTEIN PHOR"/>
    <property type="match status" value="1"/>
</dbReference>
<dbReference type="InterPro" id="IPR003661">
    <property type="entry name" value="HisK_dim/P_dom"/>
</dbReference>
<dbReference type="GO" id="GO:0016036">
    <property type="term" value="P:cellular response to phosphate starvation"/>
    <property type="evidence" value="ECO:0007669"/>
    <property type="project" value="TreeGrafter"/>
</dbReference>
<dbReference type="Pfam" id="PF02518">
    <property type="entry name" value="HATPase_c"/>
    <property type="match status" value="1"/>
</dbReference>
<dbReference type="RefSeq" id="WP_073154152.1">
    <property type="nucleotide sequence ID" value="NZ_FQVL01000003.1"/>
</dbReference>
<evidence type="ECO:0000313" key="16">
    <source>
        <dbReference type="EMBL" id="SHE76603.1"/>
    </source>
</evidence>
<dbReference type="SUPFAM" id="SSF55874">
    <property type="entry name" value="ATPase domain of HSP90 chaperone/DNA topoisomerase II/histidine kinase"/>
    <property type="match status" value="1"/>
</dbReference>
<dbReference type="InterPro" id="IPR005467">
    <property type="entry name" value="His_kinase_dom"/>
</dbReference>
<evidence type="ECO:0000256" key="2">
    <source>
        <dbReference type="ARBA" id="ARBA00004651"/>
    </source>
</evidence>
<dbReference type="SMART" id="SM00387">
    <property type="entry name" value="HATPase_c"/>
    <property type="match status" value="1"/>
</dbReference>
<comment type="catalytic activity">
    <reaction evidence="1">
        <text>ATP + protein L-histidine = ADP + protein N-phospho-L-histidine.</text>
        <dbReference type="EC" id="2.7.13.3"/>
    </reaction>
</comment>
<dbReference type="Proteomes" id="UP000184476">
    <property type="component" value="Unassembled WGS sequence"/>
</dbReference>
<dbReference type="AlphaFoldDB" id="A0A1M4W683"/>
<evidence type="ECO:0000256" key="3">
    <source>
        <dbReference type="ARBA" id="ARBA00012438"/>
    </source>
</evidence>